<gene>
    <name evidence="3" type="ORF">QM480_08745</name>
</gene>
<reference evidence="3 4" key="1">
    <citation type="submission" date="2023-05" db="EMBL/GenBank/DDBJ databases">
        <title>Novel species of genus Flectobacillus isolated from stream in China.</title>
        <authorList>
            <person name="Lu H."/>
        </authorList>
    </citation>
    <scope>NUCLEOTIDE SEQUENCE [LARGE SCALE GENOMIC DNA]</scope>
    <source>
        <strain evidence="3 4">DC10W</strain>
    </source>
</reference>
<feature type="domain" description="Zinc beta-ribbon finger putative" evidence="2">
    <location>
        <begin position="5"/>
        <end position="59"/>
    </location>
</feature>
<keyword evidence="4" id="KW-1185">Reference proteome</keyword>
<dbReference type="EMBL" id="JASHID010000005">
    <property type="protein sequence ID" value="MDI9864412.1"/>
    <property type="molecule type" value="Genomic_DNA"/>
</dbReference>
<evidence type="ECO:0000259" key="1">
    <source>
        <dbReference type="Pfam" id="PF19898"/>
    </source>
</evidence>
<name>A0ABT6YLE5_9BACT</name>
<dbReference type="NCBIfam" id="NF040506">
    <property type="entry name" value="PG0870_Nterm"/>
    <property type="match status" value="1"/>
</dbReference>
<dbReference type="Proteomes" id="UP001236569">
    <property type="component" value="Unassembled WGS sequence"/>
</dbReference>
<organism evidence="3 4">
    <name type="scientific">Flectobacillus longus</name>
    <dbReference type="NCBI Taxonomy" id="2984207"/>
    <lineage>
        <taxon>Bacteria</taxon>
        <taxon>Pseudomonadati</taxon>
        <taxon>Bacteroidota</taxon>
        <taxon>Cytophagia</taxon>
        <taxon>Cytophagales</taxon>
        <taxon>Flectobacillaceae</taxon>
        <taxon>Flectobacillus</taxon>
    </lineage>
</organism>
<feature type="domain" description="DUF6371" evidence="1">
    <location>
        <begin position="112"/>
        <end position="286"/>
    </location>
</feature>
<evidence type="ECO:0000313" key="3">
    <source>
        <dbReference type="EMBL" id="MDI9864412.1"/>
    </source>
</evidence>
<comment type="caution">
    <text evidence="3">The sequence shown here is derived from an EMBL/GenBank/DDBJ whole genome shotgun (WGS) entry which is preliminary data.</text>
</comment>
<protein>
    <submittedName>
        <fullName evidence="3">DUF6371 domain-containing protein</fullName>
    </submittedName>
</protein>
<evidence type="ECO:0000313" key="4">
    <source>
        <dbReference type="Proteomes" id="UP001236569"/>
    </source>
</evidence>
<sequence length="353" mass="41290">MNTSFRFVLDRSSKKFKCNKCGNKSLVRYIDTNTGEFLPIEYGRCDKETRCSYHFNPYKEGYLKQVEGSDQIKIINRQTPVNPLIPLREKKTILFDWDTFLSTLNSKGYSENTFVQNLLLNVPFPFEVEDLRDVIKLYKLGTIISGNRKGAITFPFIDIEGGVRAIQVKQFDKLNHTINGGTDFLHSMIQRECDYKKYEYPEWLNGYLQQERKVSCLFGEHLLRMFPENPVALVEAPKTAIYGALYFGLPCSFHDLIWLAVYNKSSFSIEKLSVLQRRKVLVFPDLSEHSNTFKEWRDKAEIIQNKYPSINFIFSDLLEKGSNDIDRNRGLDLADYLIQYDWRVFRGFSYNLP</sequence>
<dbReference type="Pfam" id="PF19898">
    <property type="entry name" value="DUF6371"/>
    <property type="match status" value="1"/>
</dbReference>
<dbReference type="Pfam" id="PF21957">
    <property type="entry name" value="Zn_ribbon_16"/>
    <property type="match status" value="1"/>
</dbReference>
<dbReference type="InterPro" id="IPR047731">
    <property type="entry name" value="Zinc_ribbon_put"/>
</dbReference>
<dbReference type="InterPro" id="IPR045951">
    <property type="entry name" value="DUF6371"/>
</dbReference>
<dbReference type="RefSeq" id="WP_283369609.1">
    <property type="nucleotide sequence ID" value="NZ_JASHID010000005.1"/>
</dbReference>
<proteinExistence type="predicted"/>
<evidence type="ECO:0000259" key="2">
    <source>
        <dbReference type="Pfam" id="PF21957"/>
    </source>
</evidence>
<accession>A0ABT6YLE5</accession>